<reference evidence="1" key="1">
    <citation type="submission" date="2021-10" db="EMBL/GenBank/DDBJ databases">
        <authorList>
            <person name="Piombo E."/>
        </authorList>
    </citation>
    <scope>NUCLEOTIDE SEQUENCE</scope>
</reference>
<name>A0A9N9VJF8_9HYPO</name>
<sequence length="112" mass="10902">MSSRLAAALVETAGSAAAREAAVQLTSAKGQLRLVGAGERLGGLSKALGDAALVEVERGATHGLGDDDAVASAHLHWGLLLGRAGGGAACGGGHDDEAFGDEAGLRGSFGLP</sequence>
<comment type="caution">
    <text evidence="1">The sequence shown here is derived from an EMBL/GenBank/DDBJ whole genome shotgun (WGS) entry which is preliminary data.</text>
</comment>
<proteinExistence type="predicted"/>
<keyword evidence="2" id="KW-1185">Reference proteome</keyword>
<accession>A0A9N9VJF8</accession>
<dbReference type="EMBL" id="CABFNQ020000696">
    <property type="protein sequence ID" value="CAH0024454.1"/>
    <property type="molecule type" value="Genomic_DNA"/>
</dbReference>
<evidence type="ECO:0000313" key="2">
    <source>
        <dbReference type="Proteomes" id="UP000696573"/>
    </source>
</evidence>
<dbReference type="Proteomes" id="UP000696573">
    <property type="component" value="Unassembled WGS sequence"/>
</dbReference>
<evidence type="ECO:0000313" key="1">
    <source>
        <dbReference type="EMBL" id="CAH0024454.1"/>
    </source>
</evidence>
<protein>
    <submittedName>
        <fullName evidence="1">Uncharacterized protein</fullName>
    </submittedName>
</protein>
<dbReference type="AlphaFoldDB" id="A0A9N9VJF8"/>
<organism evidence="1 2">
    <name type="scientific">Clonostachys rhizophaga</name>
    <dbReference type="NCBI Taxonomy" id="160324"/>
    <lineage>
        <taxon>Eukaryota</taxon>
        <taxon>Fungi</taxon>
        <taxon>Dikarya</taxon>
        <taxon>Ascomycota</taxon>
        <taxon>Pezizomycotina</taxon>
        <taxon>Sordariomycetes</taxon>
        <taxon>Hypocreomycetidae</taxon>
        <taxon>Hypocreales</taxon>
        <taxon>Bionectriaceae</taxon>
        <taxon>Clonostachys</taxon>
    </lineage>
</organism>
<gene>
    <name evidence="1" type="ORF">CRHIZ90672A_00014970</name>
</gene>